<name>A0ACC2IC74_9PLEO</name>
<dbReference type="Proteomes" id="UP001153331">
    <property type="component" value="Unassembled WGS sequence"/>
</dbReference>
<comment type="caution">
    <text evidence="1">The sequence shown here is derived from an EMBL/GenBank/DDBJ whole genome shotgun (WGS) entry which is preliminary data.</text>
</comment>
<protein>
    <submittedName>
        <fullName evidence="1">Uncharacterized protein</fullName>
    </submittedName>
</protein>
<proteinExistence type="predicted"/>
<evidence type="ECO:0000313" key="2">
    <source>
        <dbReference type="Proteomes" id="UP001153331"/>
    </source>
</evidence>
<gene>
    <name evidence="1" type="ORF">OPT61_g4962</name>
</gene>
<reference evidence="1" key="1">
    <citation type="submission" date="2022-11" db="EMBL/GenBank/DDBJ databases">
        <title>Genome Sequence of Boeremia exigua.</title>
        <authorList>
            <person name="Buettner E."/>
        </authorList>
    </citation>
    <scope>NUCLEOTIDE SEQUENCE</scope>
    <source>
        <strain evidence="1">CU02</strain>
    </source>
</reference>
<dbReference type="EMBL" id="JAPHNI010000302">
    <property type="protein sequence ID" value="KAJ8112739.1"/>
    <property type="molecule type" value="Genomic_DNA"/>
</dbReference>
<organism evidence="1 2">
    <name type="scientific">Boeremia exigua</name>
    <dbReference type="NCBI Taxonomy" id="749465"/>
    <lineage>
        <taxon>Eukaryota</taxon>
        <taxon>Fungi</taxon>
        <taxon>Dikarya</taxon>
        <taxon>Ascomycota</taxon>
        <taxon>Pezizomycotina</taxon>
        <taxon>Dothideomycetes</taxon>
        <taxon>Pleosporomycetidae</taxon>
        <taxon>Pleosporales</taxon>
        <taxon>Pleosporineae</taxon>
        <taxon>Didymellaceae</taxon>
        <taxon>Boeremia</taxon>
    </lineage>
</organism>
<sequence length="591" mass="66220">MEDDPLESGRVNYKRTGKRVTTAHYITDDDTDESNTWKPAPAVPPPPVIVAPPPQGPTLEELILQKLNDLLTGKAEEDARKEADARKAAELAKFDRLEHLLVQQAEAQIAKEKAKKQAAEDAARALAEAEKKSDAMSLARLERLVMQQREEQLEREEAANKARDLEYEERRAASEAATLRLDAAQRSREEAEEKAEAASRAYEQALTMARKSTDKTKLELRQERIMRRKAEDSNRPPPLMRVLYDDVDEGDAEVPPRLRAAVSHLVDLMHGKEEMRWYATATGPSLIDISDGYFARKALNTSDSKLMSDKYQKEHLPDPAVLLHEMTIPERYHLVFPAGAQQALIGRKDLIAALQPNNIEALFEMNPNESKNLMLQLENAIAGTPTTAQRPVQTESSRGRGDVFVRSSLLWQRLPRDGQSELYQSLCRSSWKPTYLRSSVSGQTWFHGEKPVHIRFNRPDYIPRFAEFDMDDTHACIIVSNDIIDEDALELAGIDYEPHETGYWMLDPTLSYDNIEGLVAMSFTLRETGLRRSARRAMNTATSSMRSLGRSERAAVSPVPGFPALVAVSNGSGPFVAEQESSDKCESAGDP</sequence>
<accession>A0ACC2IC74</accession>
<evidence type="ECO:0000313" key="1">
    <source>
        <dbReference type="EMBL" id="KAJ8112739.1"/>
    </source>
</evidence>
<keyword evidence="2" id="KW-1185">Reference proteome</keyword>